<comment type="caution">
    <text evidence="2">The sequence shown here is derived from an EMBL/GenBank/DDBJ whole genome shotgun (WGS) entry which is preliminary data.</text>
</comment>
<gene>
    <name evidence="2" type="ORF">THAOC_33834</name>
</gene>
<keyword evidence="1" id="KW-0812">Transmembrane</keyword>
<dbReference type="Gene3D" id="3.80.10.10">
    <property type="entry name" value="Ribonuclease Inhibitor"/>
    <property type="match status" value="1"/>
</dbReference>
<protein>
    <recommendedName>
        <fullName evidence="4">Leucine-rich repeat-containing N-terminal plant-type domain-containing protein</fullName>
    </recommendedName>
</protein>
<dbReference type="InterPro" id="IPR032675">
    <property type="entry name" value="LRR_dom_sf"/>
</dbReference>
<dbReference type="EMBL" id="AGNL01046953">
    <property type="protein sequence ID" value="EJK47442.1"/>
    <property type="molecule type" value="Genomic_DNA"/>
</dbReference>
<evidence type="ECO:0000256" key="1">
    <source>
        <dbReference type="SAM" id="Phobius"/>
    </source>
</evidence>
<dbReference type="AlphaFoldDB" id="K0RL68"/>
<name>K0RL68_THAOC</name>
<dbReference type="Proteomes" id="UP000266841">
    <property type="component" value="Unassembled WGS sequence"/>
</dbReference>
<feature type="transmembrane region" description="Helical" evidence="1">
    <location>
        <begin position="51"/>
        <end position="76"/>
    </location>
</feature>
<dbReference type="OrthoDB" id="1911848at2759"/>
<reference evidence="2 3" key="1">
    <citation type="journal article" date="2012" name="Genome Biol.">
        <title>Genome and low-iron response of an oceanic diatom adapted to chronic iron limitation.</title>
        <authorList>
            <person name="Lommer M."/>
            <person name="Specht M."/>
            <person name="Roy A.S."/>
            <person name="Kraemer L."/>
            <person name="Andreson R."/>
            <person name="Gutowska M.A."/>
            <person name="Wolf J."/>
            <person name="Bergner S.V."/>
            <person name="Schilhabel M.B."/>
            <person name="Klostermeier U.C."/>
            <person name="Beiko R.G."/>
            <person name="Rosenstiel P."/>
            <person name="Hippler M."/>
            <person name="Laroche J."/>
        </authorList>
    </citation>
    <scope>NUCLEOTIDE SEQUENCE [LARGE SCALE GENOMIC DNA]</scope>
    <source>
        <strain evidence="2 3">CCMP1005</strain>
    </source>
</reference>
<organism evidence="2 3">
    <name type="scientific">Thalassiosira oceanica</name>
    <name type="common">Marine diatom</name>
    <dbReference type="NCBI Taxonomy" id="159749"/>
    <lineage>
        <taxon>Eukaryota</taxon>
        <taxon>Sar</taxon>
        <taxon>Stramenopiles</taxon>
        <taxon>Ochrophyta</taxon>
        <taxon>Bacillariophyta</taxon>
        <taxon>Coscinodiscophyceae</taxon>
        <taxon>Thalassiosirophycidae</taxon>
        <taxon>Thalassiosirales</taxon>
        <taxon>Thalassiosiraceae</taxon>
        <taxon>Thalassiosira</taxon>
    </lineage>
</organism>
<keyword evidence="1" id="KW-0472">Membrane</keyword>
<keyword evidence="3" id="KW-1185">Reference proteome</keyword>
<evidence type="ECO:0000313" key="3">
    <source>
        <dbReference type="Proteomes" id="UP000266841"/>
    </source>
</evidence>
<evidence type="ECO:0008006" key="4">
    <source>
        <dbReference type="Google" id="ProtNLM"/>
    </source>
</evidence>
<proteinExistence type="predicted"/>
<accession>K0RL68</accession>
<evidence type="ECO:0000313" key="2">
    <source>
        <dbReference type="EMBL" id="EJK47442.1"/>
    </source>
</evidence>
<keyword evidence="1" id="KW-1133">Transmembrane helix</keyword>
<sequence length="300" mass="32237">MSSSTEAGPSDSSAGVMGVSNDNLEDLRASVAAGGVDLEKGPSERGCSRKCLVATSLGQLLLIVGLVVALLCVLLIPNSDGERVVESRYSTRPHHISASVTKNVDRAFRQRSFLGEPPQWSLVGSPENLALRETMAHGEDLENVRMARNNFVLWNLHFSLNGSTGIWRDSGADSCLWDGVRCDLAGRVADLDLEDKDFSGELPRTLYMLQHLRSLSLKGNQDLGATEGLPTFMIHMPLLHSINVCGTGYTNRGINAICAKNIETSISSSSSTSTDTSGDVPPEIIVYADFSCDCCQACPM</sequence>
<dbReference type="SUPFAM" id="SSF52058">
    <property type="entry name" value="L domain-like"/>
    <property type="match status" value="1"/>
</dbReference>